<dbReference type="Gene3D" id="1.20.120.530">
    <property type="entry name" value="GntR ligand-binding domain-like"/>
    <property type="match status" value="1"/>
</dbReference>
<dbReference type="PANTHER" id="PTHR43537:SF51">
    <property type="entry name" value="HTH-TYPE TRANSCRIPTIONAL REGULATOR LGOR-RELATED"/>
    <property type="match status" value="1"/>
</dbReference>
<dbReference type="InterPro" id="IPR008920">
    <property type="entry name" value="TF_FadR/GntR_C"/>
</dbReference>
<dbReference type="InterPro" id="IPR000524">
    <property type="entry name" value="Tscrpt_reg_HTH_GntR"/>
</dbReference>
<name>A0A0M6ZBN4_9HYPH</name>
<feature type="domain" description="GntR C-terminal" evidence="5">
    <location>
        <begin position="157"/>
        <end position="285"/>
    </location>
</feature>
<dbReference type="Pfam" id="PF07729">
    <property type="entry name" value="FCD"/>
    <property type="match status" value="1"/>
</dbReference>
<dbReference type="InterPro" id="IPR036388">
    <property type="entry name" value="WH-like_DNA-bd_sf"/>
</dbReference>
<dbReference type="PANTHER" id="PTHR43537">
    <property type="entry name" value="TRANSCRIPTIONAL REGULATOR, GNTR FAMILY"/>
    <property type="match status" value="1"/>
</dbReference>
<dbReference type="Gene3D" id="1.10.10.10">
    <property type="entry name" value="Winged helix-like DNA-binding domain superfamily/Winged helix DNA-binding domain"/>
    <property type="match status" value="2"/>
</dbReference>
<evidence type="ECO:0000313" key="7">
    <source>
        <dbReference type="Proteomes" id="UP000049983"/>
    </source>
</evidence>
<evidence type="ECO:0000256" key="2">
    <source>
        <dbReference type="ARBA" id="ARBA00023125"/>
    </source>
</evidence>
<evidence type="ECO:0000256" key="1">
    <source>
        <dbReference type="ARBA" id="ARBA00023015"/>
    </source>
</evidence>
<keyword evidence="1" id="KW-0805">Transcription regulation</keyword>
<dbReference type="GO" id="GO:0003700">
    <property type="term" value="F:DNA-binding transcription factor activity"/>
    <property type="evidence" value="ECO:0007669"/>
    <property type="project" value="InterPro"/>
</dbReference>
<proteinExistence type="predicted"/>
<organism evidence="6 7">
    <name type="scientific">Roseibium album</name>
    <dbReference type="NCBI Taxonomy" id="311410"/>
    <lineage>
        <taxon>Bacteria</taxon>
        <taxon>Pseudomonadati</taxon>
        <taxon>Pseudomonadota</taxon>
        <taxon>Alphaproteobacteria</taxon>
        <taxon>Hyphomicrobiales</taxon>
        <taxon>Stappiaceae</taxon>
        <taxon>Roseibium</taxon>
    </lineage>
</organism>
<reference evidence="7" key="1">
    <citation type="submission" date="2015-07" db="EMBL/GenBank/DDBJ databases">
        <authorList>
            <person name="Rodrigo-Torres Lidia"/>
            <person name="Arahal R.David."/>
        </authorList>
    </citation>
    <scope>NUCLEOTIDE SEQUENCE [LARGE SCALE GENOMIC DNA]</scope>
    <source>
        <strain evidence="7">CECT 5096</strain>
    </source>
</reference>
<gene>
    <name evidence="6" type="primary">yjjM</name>
    <name evidence="6" type="ORF">LA5096_00712</name>
</gene>
<dbReference type="Pfam" id="PF00392">
    <property type="entry name" value="GntR"/>
    <property type="match status" value="1"/>
</dbReference>
<evidence type="ECO:0000256" key="3">
    <source>
        <dbReference type="ARBA" id="ARBA00023163"/>
    </source>
</evidence>
<feature type="domain" description="HTH gntR-type" evidence="4">
    <location>
        <begin position="89"/>
        <end position="147"/>
    </location>
</feature>
<dbReference type="STRING" id="311410.LA5095_03346"/>
<feature type="domain" description="HTH gntR-type" evidence="4">
    <location>
        <begin position="11"/>
        <end position="68"/>
    </location>
</feature>
<accession>A0A0M6ZBN4</accession>
<dbReference type="SMART" id="SM00345">
    <property type="entry name" value="HTH_GNTR"/>
    <property type="match status" value="2"/>
</dbReference>
<sequence length="300" mass="34952">MARTDDRFRSAYNKLLDICTNMEVGGQLPAEVVLAERMEVSRTIVRSALHKLDAENLILWEGRRKTLVKRPDKRHRLSQSESLPTGEELERRFLEWILHFDVPAGTSLNIAQLSRQFGVPAHSLQAFLSGLSRFGLVERRAKGGWILSGFTAEFAVELSDFRLVLEMNAVRHLLSLPEDHQIWGKLKEIRKEHEDLRRDLKDRYHDFSTLDEKFHTTINSVVKNRFVLEAQKLISLIFHYHYMWDKRDEQERNAAAIEEHLDWIDAMLAQDRARSEEAALNHLRRSKETLLASLKNHKLG</sequence>
<dbReference type="EMBL" id="CXWC01000001">
    <property type="protein sequence ID" value="CTQ65295.1"/>
    <property type="molecule type" value="Genomic_DNA"/>
</dbReference>
<dbReference type="PRINTS" id="PR00035">
    <property type="entry name" value="HTHGNTR"/>
</dbReference>
<keyword evidence="7" id="KW-1185">Reference proteome</keyword>
<protein>
    <submittedName>
        <fullName evidence="6">Putative HTH-type transcriptional regulator YjjM</fullName>
    </submittedName>
</protein>
<dbReference type="SMART" id="SM00895">
    <property type="entry name" value="FCD"/>
    <property type="match status" value="1"/>
</dbReference>
<dbReference type="SUPFAM" id="SSF48008">
    <property type="entry name" value="GntR ligand-binding domain-like"/>
    <property type="match status" value="1"/>
</dbReference>
<evidence type="ECO:0000259" key="4">
    <source>
        <dbReference type="SMART" id="SM00345"/>
    </source>
</evidence>
<keyword evidence="3" id="KW-0804">Transcription</keyword>
<dbReference type="AlphaFoldDB" id="A0A0M6ZBN4"/>
<keyword evidence="2" id="KW-0238">DNA-binding</keyword>
<evidence type="ECO:0000313" key="6">
    <source>
        <dbReference type="EMBL" id="CTQ65295.1"/>
    </source>
</evidence>
<dbReference type="Proteomes" id="UP000049983">
    <property type="component" value="Unassembled WGS sequence"/>
</dbReference>
<dbReference type="GO" id="GO:0003677">
    <property type="term" value="F:DNA binding"/>
    <property type="evidence" value="ECO:0007669"/>
    <property type="project" value="UniProtKB-KW"/>
</dbReference>
<dbReference type="SUPFAM" id="SSF46785">
    <property type="entry name" value="Winged helix' DNA-binding domain"/>
    <property type="match status" value="2"/>
</dbReference>
<evidence type="ECO:0000259" key="5">
    <source>
        <dbReference type="SMART" id="SM00895"/>
    </source>
</evidence>
<dbReference type="InterPro" id="IPR036390">
    <property type="entry name" value="WH_DNA-bd_sf"/>
</dbReference>
<dbReference type="InterPro" id="IPR011711">
    <property type="entry name" value="GntR_C"/>
</dbReference>